<feature type="region of interest" description="Disordered" evidence="3">
    <location>
        <begin position="18"/>
        <end position="37"/>
    </location>
</feature>
<dbReference type="InterPro" id="IPR010294">
    <property type="entry name" value="ADAMTS_spacer1"/>
</dbReference>
<dbReference type="GO" id="GO:0030198">
    <property type="term" value="P:extracellular matrix organization"/>
    <property type="evidence" value="ECO:0007669"/>
    <property type="project" value="TreeGrafter"/>
</dbReference>
<evidence type="ECO:0000256" key="2">
    <source>
        <dbReference type="ARBA" id="ARBA00022525"/>
    </source>
</evidence>
<dbReference type="GO" id="GO:0004222">
    <property type="term" value="F:metalloendopeptidase activity"/>
    <property type="evidence" value="ECO:0007669"/>
    <property type="project" value="TreeGrafter"/>
</dbReference>
<evidence type="ECO:0000256" key="3">
    <source>
        <dbReference type="SAM" id="MobiDB-lite"/>
    </source>
</evidence>
<evidence type="ECO:0000313" key="5">
    <source>
        <dbReference type="EMBL" id="KAG9341278.1"/>
    </source>
</evidence>
<accession>A0A8T2NUT0</accession>
<dbReference type="InterPro" id="IPR050439">
    <property type="entry name" value="ADAMTS_ADAMTS-like"/>
</dbReference>
<dbReference type="Pfam" id="PF05986">
    <property type="entry name" value="ADAMTS_spacer1"/>
    <property type="match status" value="1"/>
</dbReference>
<proteinExistence type="predicted"/>
<dbReference type="AlphaFoldDB" id="A0A8T2NUT0"/>
<name>A0A8T2NUT0_9TELE</name>
<comment type="subcellular location">
    <subcellularLocation>
        <location evidence="1">Secreted</location>
    </subcellularLocation>
</comment>
<protein>
    <recommendedName>
        <fullName evidence="4">ADAMTS/ADAMTS-like Spacer 1 domain-containing protein</fullName>
    </recommendedName>
</protein>
<dbReference type="EMBL" id="JAFBMS010000036">
    <property type="protein sequence ID" value="KAG9341278.1"/>
    <property type="molecule type" value="Genomic_DNA"/>
</dbReference>
<comment type="caution">
    <text evidence="5">The sequence shown here is derived from an EMBL/GenBank/DDBJ whole genome shotgun (WGS) entry which is preliminary data.</text>
</comment>
<dbReference type="OrthoDB" id="8713719at2759"/>
<dbReference type="Gene3D" id="2.60.120.830">
    <property type="match status" value="1"/>
</dbReference>
<evidence type="ECO:0000313" key="6">
    <source>
        <dbReference type="Proteomes" id="UP000824540"/>
    </source>
</evidence>
<dbReference type="PANTHER" id="PTHR13723">
    <property type="entry name" value="ADAMTS A DISINTEGRIN AND METALLOPROTEASE WITH THROMBOSPONDIN MOTIFS PROTEASE"/>
    <property type="match status" value="1"/>
</dbReference>
<dbReference type="GO" id="GO:0031012">
    <property type="term" value="C:extracellular matrix"/>
    <property type="evidence" value="ECO:0007669"/>
    <property type="project" value="TreeGrafter"/>
</dbReference>
<dbReference type="GO" id="GO:0006508">
    <property type="term" value="P:proteolysis"/>
    <property type="evidence" value="ECO:0007669"/>
    <property type="project" value="TreeGrafter"/>
</dbReference>
<dbReference type="PANTHER" id="PTHR13723:SF167">
    <property type="entry name" value="A DISINTEGRIN AND METALLOPROTEINASE WITH THROMBOSPONDIN MOTIFS 18"/>
    <property type="match status" value="1"/>
</dbReference>
<dbReference type="Proteomes" id="UP000824540">
    <property type="component" value="Unassembled WGS sequence"/>
</dbReference>
<evidence type="ECO:0000259" key="4">
    <source>
        <dbReference type="Pfam" id="PF05986"/>
    </source>
</evidence>
<evidence type="ECO:0000256" key="1">
    <source>
        <dbReference type="ARBA" id="ARBA00004613"/>
    </source>
</evidence>
<keyword evidence="2" id="KW-0964">Secreted</keyword>
<keyword evidence="6" id="KW-1185">Reference proteome</keyword>
<dbReference type="GO" id="GO:0005576">
    <property type="term" value="C:extracellular region"/>
    <property type="evidence" value="ECO:0007669"/>
    <property type="project" value="UniProtKB-SubCell"/>
</dbReference>
<sequence length="176" mass="19345">MPLRGQGFSAELPLSTLKSSESKLPPHPPPPKGGGVPGPALVARSCVHAFYTMATVHLSTEHYTLVTPPLSTKFYTMVTVPLSTEYYTVVTVPAGARSIRVQEVEISTSYLAVRSLKKKYYLTGDWTVDWPGTFQFAGTVFDYRRSFNRPESLYAAGPTNETLVFEVRFPSVGPVP</sequence>
<organism evidence="5 6">
    <name type="scientific">Albula glossodonta</name>
    <name type="common">roundjaw bonefish</name>
    <dbReference type="NCBI Taxonomy" id="121402"/>
    <lineage>
        <taxon>Eukaryota</taxon>
        <taxon>Metazoa</taxon>
        <taxon>Chordata</taxon>
        <taxon>Craniata</taxon>
        <taxon>Vertebrata</taxon>
        <taxon>Euteleostomi</taxon>
        <taxon>Actinopterygii</taxon>
        <taxon>Neopterygii</taxon>
        <taxon>Teleostei</taxon>
        <taxon>Albuliformes</taxon>
        <taxon>Albulidae</taxon>
        <taxon>Albula</taxon>
    </lineage>
</organism>
<gene>
    <name evidence="5" type="ORF">JZ751_019380</name>
</gene>
<reference evidence="5" key="1">
    <citation type="thesis" date="2021" institute="BYU ScholarsArchive" country="Provo, UT, USA">
        <title>Applications of and Algorithms for Genome Assembly and Genomic Analyses with an Emphasis on Marine Teleosts.</title>
        <authorList>
            <person name="Pickett B.D."/>
        </authorList>
    </citation>
    <scope>NUCLEOTIDE SEQUENCE</scope>
    <source>
        <strain evidence="5">HI-2016</strain>
    </source>
</reference>
<feature type="domain" description="ADAMTS/ADAMTS-like Spacer 1" evidence="4">
    <location>
        <begin position="83"/>
        <end position="167"/>
    </location>
</feature>